<protein>
    <submittedName>
        <fullName evidence="1">Uncharacterized protein</fullName>
    </submittedName>
</protein>
<accession>A0A1E3XDJ6</accession>
<dbReference type="EMBL" id="MAYW01000022">
    <property type="protein sequence ID" value="ODS33683.1"/>
    <property type="molecule type" value="Genomic_DNA"/>
</dbReference>
<reference evidence="1 2" key="1">
    <citation type="submission" date="2016-07" db="EMBL/GenBank/DDBJ databases">
        <title>Draft genome of Scalindua rubra, obtained from a brine-seawater interface in the Red Sea, sheds light on salt adaptation in anammox bacteria.</title>
        <authorList>
            <person name="Speth D.R."/>
            <person name="Lagkouvardos I."/>
            <person name="Wang Y."/>
            <person name="Qian P.-Y."/>
            <person name="Dutilh B.E."/>
            <person name="Jetten M.S."/>
        </authorList>
    </citation>
    <scope>NUCLEOTIDE SEQUENCE [LARGE SCALE GENOMIC DNA]</scope>
    <source>
        <strain evidence="1">BSI-1</strain>
    </source>
</reference>
<evidence type="ECO:0000313" key="2">
    <source>
        <dbReference type="Proteomes" id="UP000094056"/>
    </source>
</evidence>
<sequence length="97" mass="11424">MRRNIHKKIEIAHRNRRQIPPKPHYGTFPGCYMSGMADFHSPAIQDMEQGASLICLSGIQNMEIWIEAHFRIYKIRLFIRKHLHLESQTGISRRILS</sequence>
<proteinExistence type="predicted"/>
<dbReference type="AlphaFoldDB" id="A0A1E3XDJ6"/>
<comment type="caution">
    <text evidence="1">The sequence shown here is derived from an EMBL/GenBank/DDBJ whole genome shotgun (WGS) entry which is preliminary data.</text>
</comment>
<evidence type="ECO:0000313" key="1">
    <source>
        <dbReference type="EMBL" id="ODS33683.1"/>
    </source>
</evidence>
<name>A0A1E3XDJ6_9BACT</name>
<dbReference type="Proteomes" id="UP000094056">
    <property type="component" value="Unassembled WGS sequence"/>
</dbReference>
<organism evidence="1 2">
    <name type="scientific">Candidatus Scalindua rubra</name>
    <dbReference type="NCBI Taxonomy" id="1872076"/>
    <lineage>
        <taxon>Bacteria</taxon>
        <taxon>Pseudomonadati</taxon>
        <taxon>Planctomycetota</taxon>
        <taxon>Candidatus Brocadiia</taxon>
        <taxon>Candidatus Brocadiales</taxon>
        <taxon>Candidatus Scalinduaceae</taxon>
        <taxon>Candidatus Scalindua</taxon>
    </lineage>
</organism>
<gene>
    <name evidence="1" type="ORF">SCARUB_01203</name>
</gene>